<protein>
    <submittedName>
        <fullName evidence="1">Uncharacterized protein</fullName>
    </submittedName>
</protein>
<evidence type="ECO:0000313" key="1">
    <source>
        <dbReference type="EMBL" id="ALT58106.1"/>
    </source>
</evidence>
<name>A0A0U2TJ12_9CAUD</name>
<accession>A0A0U2TJ12</accession>
<organism evidence="1 2">
    <name type="scientific">Pseudomonas phage SM1</name>
    <dbReference type="NCBI Taxonomy" id="1772332"/>
    <lineage>
        <taxon>Viruses</taxon>
        <taxon>Duplodnaviria</taxon>
        <taxon>Heunggongvirae</taxon>
        <taxon>Uroviricota</taxon>
        <taxon>Caudoviricetes</taxon>
        <taxon>Samunavirus</taxon>
        <taxon>Samunavirus SM1</taxon>
    </lineage>
</organism>
<dbReference type="EMBL" id="KU245542">
    <property type="protein sequence ID" value="ALT58106.1"/>
    <property type="molecule type" value="Genomic_DNA"/>
</dbReference>
<reference evidence="1 2" key="1">
    <citation type="submission" date="2015-12" db="EMBL/GenBank/DDBJ databases">
        <title>In silico genomic study of Pseudomonas phage SM1.</title>
        <authorList>
            <person name="Zawawi N.A.M."/>
            <person name="Mat-Arip Y."/>
            <person name="Wan-Jauhari W.K."/>
            <person name="Fauzi A.A."/>
            <person name="Yee F.J."/>
        </authorList>
    </citation>
    <scope>NUCLEOTIDE SEQUENCE [LARGE SCALE GENOMIC DNA]</scope>
</reference>
<keyword evidence="2" id="KW-1185">Reference proteome</keyword>
<gene>
    <name evidence="1" type="ORF">SM1_0114</name>
</gene>
<evidence type="ECO:0000313" key="2">
    <source>
        <dbReference type="Proteomes" id="UP000224832"/>
    </source>
</evidence>
<dbReference type="Proteomes" id="UP000224832">
    <property type="component" value="Segment"/>
</dbReference>
<proteinExistence type="predicted"/>
<sequence>MPVFANDSELHEFYGPDIRFVNLRLPQAFDQWIEGRQALAKDNPGMPALVAADHDIGLLLDSEANVLGYVAWAGKRWYTSLHAQPIRPSPSVLVSAAVCKANASL</sequence>